<gene>
    <name evidence="1" type="ORF">ACFFH4_21075</name>
</gene>
<dbReference type="Proteomes" id="UP001589833">
    <property type="component" value="Unassembled WGS sequence"/>
</dbReference>
<dbReference type="RefSeq" id="WP_390187241.1">
    <property type="nucleotide sequence ID" value="NZ_JAQQWT010000038.1"/>
</dbReference>
<organism evidence="1 2">
    <name type="scientific">Halalkalibacter alkalisediminis</name>
    <dbReference type="NCBI Taxonomy" id="935616"/>
    <lineage>
        <taxon>Bacteria</taxon>
        <taxon>Bacillati</taxon>
        <taxon>Bacillota</taxon>
        <taxon>Bacilli</taxon>
        <taxon>Bacillales</taxon>
        <taxon>Bacillaceae</taxon>
        <taxon>Halalkalibacter</taxon>
    </lineage>
</organism>
<evidence type="ECO:0000313" key="1">
    <source>
        <dbReference type="EMBL" id="MFC0561417.1"/>
    </source>
</evidence>
<evidence type="ECO:0000313" key="2">
    <source>
        <dbReference type="Proteomes" id="UP001589833"/>
    </source>
</evidence>
<comment type="caution">
    <text evidence="1">The sequence shown here is derived from an EMBL/GenBank/DDBJ whole genome shotgun (WGS) entry which is preliminary data.</text>
</comment>
<sequence length="69" mass="7682">MAAYIFQEATYCTVQQTVNALVEKALSHSRGKPDTERIIEQVAEKAEVLNELLKDLHSLSHGGDIRQVS</sequence>
<reference evidence="1 2" key="1">
    <citation type="submission" date="2024-09" db="EMBL/GenBank/DDBJ databases">
        <authorList>
            <person name="Sun Q."/>
            <person name="Mori K."/>
        </authorList>
    </citation>
    <scope>NUCLEOTIDE SEQUENCE [LARGE SCALE GENOMIC DNA]</scope>
    <source>
        <strain evidence="1 2">NCAIM B.02301</strain>
    </source>
</reference>
<name>A0ABV6NKV7_9BACI</name>
<proteinExistence type="predicted"/>
<accession>A0ABV6NKV7</accession>
<keyword evidence="2" id="KW-1185">Reference proteome</keyword>
<dbReference type="EMBL" id="JBHLTR010000058">
    <property type="protein sequence ID" value="MFC0561417.1"/>
    <property type="molecule type" value="Genomic_DNA"/>
</dbReference>
<protein>
    <submittedName>
        <fullName evidence="1">Uncharacterized protein</fullName>
    </submittedName>
</protein>